<accession>A0ABR9G8X3</accession>
<proteinExistence type="predicted"/>
<feature type="transmembrane region" description="Helical" evidence="2">
    <location>
        <begin position="43"/>
        <end position="65"/>
    </location>
</feature>
<evidence type="ECO:0000256" key="2">
    <source>
        <dbReference type="SAM" id="Phobius"/>
    </source>
</evidence>
<gene>
    <name evidence="3" type="ORF">IGX34_08880</name>
</gene>
<evidence type="ECO:0008006" key="5">
    <source>
        <dbReference type="Google" id="ProtNLM"/>
    </source>
</evidence>
<evidence type="ECO:0000256" key="1">
    <source>
        <dbReference type="SAM" id="MobiDB-lite"/>
    </source>
</evidence>
<keyword evidence="2" id="KW-0812">Transmembrane</keyword>
<dbReference type="Proteomes" id="UP000651010">
    <property type="component" value="Unassembled WGS sequence"/>
</dbReference>
<sequence length="649" mass="66619">MSPPPPDQPVRPKSTVLIKSPRDAATWAMVYRQRNRQRPRERLLKVIAVLGAVMVHILFLLGSMLGSPYEYQPPPEPKGNTMLVRLINNKPLPPQPPPVRGVPPKEHGPTHRGNTAQVVHATHEISTAAPVAAVQQPPVPAPKQQPVVSEKKVTVAEKPKPAAAPLPPITLPKPSAATVVQAKPVGLPPPALSLQAVQAVQPVPPQFQPEPPRKAQLEGTQPMPPLPSLALPTQPAQSALTATPPQIAVEKPSLAPVPMPQVAAVAPAPEAAAPPAPAVQPVPLPAQAAPTVNLQSSVAPLETPSLPRIAPQVVTPAVPVQQQEAQLAPVPVTPTVAPTPNLTASAPTLSVEAPKLAVPAISVQPQLSTAAAATPATSQAQPAEASSNEQAAQSASSSASNPATSSAAANEGNASASTAPNATPQGSETGNPGQPNGISQPSESNGTQGTQPTSTTGAGNTANAQGSGTYGTPNGSYIQLKPRGDTEIMSHNTNLPKYQPTRFDQYWTPKGESSVDTALRHAAEKTTVSHTFNLPKGIRIKCAVTPLVPVSLFGCGGADPPAAPLPQKMYDRLNLPTANASVPKVAPAAAATQAASQPVQLDNSAECAAARVSGGPMPPNCPPTTAPVQPLKLPTQGSGSWVPASDQFH</sequence>
<feature type="compositionally biased region" description="Polar residues" evidence="1">
    <location>
        <begin position="420"/>
        <end position="445"/>
    </location>
</feature>
<feature type="compositionally biased region" description="Low complexity" evidence="1">
    <location>
        <begin position="367"/>
        <end position="419"/>
    </location>
</feature>
<dbReference type="EMBL" id="JACZZA010000004">
    <property type="protein sequence ID" value="MBE1160503.1"/>
    <property type="molecule type" value="Genomic_DNA"/>
</dbReference>
<keyword evidence="4" id="KW-1185">Reference proteome</keyword>
<protein>
    <recommendedName>
        <fullName evidence="5">Meckel syndrome type 1 protein</fullName>
    </recommendedName>
</protein>
<evidence type="ECO:0000313" key="4">
    <source>
        <dbReference type="Proteomes" id="UP000651010"/>
    </source>
</evidence>
<evidence type="ECO:0000313" key="3">
    <source>
        <dbReference type="EMBL" id="MBE1160503.1"/>
    </source>
</evidence>
<feature type="compositionally biased region" description="Pro residues" evidence="1">
    <location>
        <begin position="616"/>
        <end position="625"/>
    </location>
</feature>
<reference evidence="3 4" key="1">
    <citation type="submission" date="2020-09" db="EMBL/GenBank/DDBJ databases">
        <title>Dyella sp. 7MK23 isolated from forest soil.</title>
        <authorList>
            <person name="Fu J."/>
        </authorList>
    </citation>
    <scope>NUCLEOTIDE SEQUENCE [LARGE SCALE GENOMIC DNA]</scope>
    <source>
        <strain evidence="3 4">7MK23</strain>
    </source>
</reference>
<feature type="region of interest" description="Disordered" evidence="1">
    <location>
        <begin position="203"/>
        <end position="243"/>
    </location>
</feature>
<feature type="compositionally biased region" description="Low complexity" evidence="1">
    <location>
        <begin position="446"/>
        <end position="467"/>
    </location>
</feature>
<keyword evidence="2" id="KW-0472">Membrane</keyword>
<dbReference type="RefSeq" id="WP_192555363.1">
    <property type="nucleotide sequence ID" value="NZ_JACZZA010000004.1"/>
</dbReference>
<organism evidence="3 4">
    <name type="scientific">Dyella acidiphila</name>
    <dbReference type="NCBI Taxonomy" id="2775866"/>
    <lineage>
        <taxon>Bacteria</taxon>
        <taxon>Pseudomonadati</taxon>
        <taxon>Pseudomonadota</taxon>
        <taxon>Gammaproteobacteria</taxon>
        <taxon>Lysobacterales</taxon>
        <taxon>Rhodanobacteraceae</taxon>
        <taxon>Dyella</taxon>
    </lineage>
</organism>
<feature type="region of interest" description="Disordered" evidence="1">
    <location>
        <begin position="367"/>
        <end position="481"/>
    </location>
</feature>
<comment type="caution">
    <text evidence="3">The sequence shown here is derived from an EMBL/GenBank/DDBJ whole genome shotgun (WGS) entry which is preliminary data.</text>
</comment>
<name>A0ABR9G8X3_9GAMM</name>
<feature type="compositionally biased region" description="Pro residues" evidence="1">
    <location>
        <begin position="91"/>
        <end position="101"/>
    </location>
</feature>
<keyword evidence="2" id="KW-1133">Transmembrane helix</keyword>
<feature type="compositionally biased region" description="Polar residues" evidence="1">
    <location>
        <begin position="234"/>
        <end position="243"/>
    </location>
</feature>
<feature type="region of interest" description="Disordered" evidence="1">
    <location>
        <begin position="616"/>
        <end position="649"/>
    </location>
</feature>
<feature type="region of interest" description="Disordered" evidence="1">
    <location>
        <begin position="89"/>
        <end position="113"/>
    </location>
</feature>